<gene>
    <name evidence="3" type="ORF">K6K41_06945</name>
</gene>
<dbReference type="InterPro" id="IPR043736">
    <property type="entry name" value="DUF5681"/>
</dbReference>
<name>A0A9E6RAM7_9HYPH</name>
<evidence type="ECO:0000313" key="4">
    <source>
        <dbReference type="Proteomes" id="UP000825701"/>
    </source>
</evidence>
<dbReference type="Pfam" id="PF18932">
    <property type="entry name" value="DUF5681"/>
    <property type="match status" value="1"/>
</dbReference>
<evidence type="ECO:0000313" key="3">
    <source>
        <dbReference type="EMBL" id="QZO01256.1"/>
    </source>
</evidence>
<dbReference type="RefSeq" id="WP_261404496.1">
    <property type="nucleotide sequence ID" value="NZ_CP081869.1"/>
</dbReference>
<protein>
    <submittedName>
        <fullName evidence="3">DUF5681 domain-containing protein</fullName>
    </submittedName>
</protein>
<evidence type="ECO:0000256" key="1">
    <source>
        <dbReference type="SAM" id="MobiDB-lite"/>
    </source>
</evidence>
<sequence>MAKSKKPAGANGESGGDDGYEVGYCKPPKTGQFKKGQSGNPGGRKKGSQNISATLKEVLDQEVEITESQKKQRATLEKALMLRWVQEGLKGNVRAIEGIYDRKQRIELASDASEQDHDASDDALLENYVQAKIDAALAKFKREWANRAAQPKTESDEDV</sequence>
<organism evidence="3 4">
    <name type="scientific">Chenggangzhangella methanolivorans</name>
    <dbReference type="NCBI Taxonomy" id="1437009"/>
    <lineage>
        <taxon>Bacteria</taxon>
        <taxon>Pseudomonadati</taxon>
        <taxon>Pseudomonadota</taxon>
        <taxon>Alphaproteobacteria</taxon>
        <taxon>Hyphomicrobiales</taxon>
        <taxon>Methylopilaceae</taxon>
        <taxon>Chenggangzhangella</taxon>
    </lineage>
</organism>
<dbReference type="EMBL" id="CP081869">
    <property type="protein sequence ID" value="QZO01256.1"/>
    <property type="molecule type" value="Genomic_DNA"/>
</dbReference>
<keyword evidence="4" id="KW-1185">Reference proteome</keyword>
<reference evidence="3" key="1">
    <citation type="submission" date="2021-08" db="EMBL/GenBank/DDBJ databases">
        <authorList>
            <person name="Zhang H."/>
            <person name="Xu M."/>
            <person name="Yu Z."/>
            <person name="Yang L."/>
            <person name="Cai Y."/>
        </authorList>
    </citation>
    <scope>NUCLEOTIDE SEQUENCE</scope>
    <source>
        <strain evidence="3">CHL1</strain>
    </source>
</reference>
<proteinExistence type="predicted"/>
<dbReference type="Proteomes" id="UP000825701">
    <property type="component" value="Chromosome"/>
</dbReference>
<accession>A0A9E6RAM7</accession>
<feature type="domain" description="DUF5681" evidence="2">
    <location>
        <begin position="29"/>
        <end position="103"/>
    </location>
</feature>
<dbReference type="AlphaFoldDB" id="A0A9E6RAM7"/>
<feature type="region of interest" description="Disordered" evidence="1">
    <location>
        <begin position="1"/>
        <end position="49"/>
    </location>
</feature>
<evidence type="ECO:0000259" key="2">
    <source>
        <dbReference type="Pfam" id="PF18932"/>
    </source>
</evidence>
<dbReference type="KEGG" id="cmet:K6K41_06945"/>